<keyword evidence="2" id="KW-1185">Reference proteome</keyword>
<dbReference type="Proteomes" id="UP000762676">
    <property type="component" value="Unassembled WGS sequence"/>
</dbReference>
<gene>
    <name evidence="1" type="ORF">ElyMa_001686800</name>
</gene>
<sequence>MKAASEVLCRQLHDFLKGGRLEKIPDNLHSCPLTNLVGENAFGGFDFQKNKHRHASLFHYSSLHMTKHNKVTAWLDCKTADQTGSLMSAAHKSAKALRKKHRLWEQDVIKAVRKKLIENAAAQQELDMKAAA</sequence>
<evidence type="ECO:0000313" key="1">
    <source>
        <dbReference type="EMBL" id="GFS25404.1"/>
    </source>
</evidence>
<name>A0AAV4JTK6_9GAST</name>
<accession>A0AAV4JTK6</accession>
<protein>
    <submittedName>
        <fullName evidence="1">Uncharacterized protein</fullName>
    </submittedName>
</protein>
<evidence type="ECO:0000313" key="2">
    <source>
        <dbReference type="Proteomes" id="UP000762676"/>
    </source>
</evidence>
<proteinExistence type="predicted"/>
<organism evidence="1 2">
    <name type="scientific">Elysia marginata</name>
    <dbReference type="NCBI Taxonomy" id="1093978"/>
    <lineage>
        <taxon>Eukaryota</taxon>
        <taxon>Metazoa</taxon>
        <taxon>Spiralia</taxon>
        <taxon>Lophotrochozoa</taxon>
        <taxon>Mollusca</taxon>
        <taxon>Gastropoda</taxon>
        <taxon>Heterobranchia</taxon>
        <taxon>Euthyneura</taxon>
        <taxon>Panpulmonata</taxon>
        <taxon>Sacoglossa</taxon>
        <taxon>Placobranchoidea</taxon>
        <taxon>Plakobranchidae</taxon>
        <taxon>Elysia</taxon>
    </lineage>
</organism>
<comment type="caution">
    <text evidence="1">The sequence shown here is derived from an EMBL/GenBank/DDBJ whole genome shotgun (WGS) entry which is preliminary data.</text>
</comment>
<dbReference type="AlphaFoldDB" id="A0AAV4JTK6"/>
<reference evidence="1 2" key="1">
    <citation type="journal article" date="2021" name="Elife">
        <title>Chloroplast acquisition without the gene transfer in kleptoplastic sea slugs, Plakobranchus ocellatus.</title>
        <authorList>
            <person name="Maeda T."/>
            <person name="Takahashi S."/>
            <person name="Yoshida T."/>
            <person name="Shimamura S."/>
            <person name="Takaki Y."/>
            <person name="Nagai Y."/>
            <person name="Toyoda A."/>
            <person name="Suzuki Y."/>
            <person name="Arimoto A."/>
            <person name="Ishii H."/>
            <person name="Satoh N."/>
            <person name="Nishiyama T."/>
            <person name="Hasebe M."/>
            <person name="Maruyama T."/>
            <person name="Minagawa J."/>
            <person name="Obokata J."/>
            <person name="Shigenobu S."/>
        </authorList>
    </citation>
    <scope>NUCLEOTIDE SEQUENCE [LARGE SCALE GENOMIC DNA]</scope>
</reference>
<dbReference type="EMBL" id="BMAT01003437">
    <property type="protein sequence ID" value="GFS25404.1"/>
    <property type="molecule type" value="Genomic_DNA"/>
</dbReference>